<evidence type="ECO:0000313" key="2">
    <source>
        <dbReference type="Proteomes" id="UP000836841"/>
    </source>
</evidence>
<accession>A0AAU9RQA6</accession>
<dbReference type="AlphaFoldDB" id="A0AAU9RQA6"/>
<keyword evidence="2" id="KW-1185">Reference proteome</keyword>
<dbReference type="EMBL" id="OU466858">
    <property type="protein sequence ID" value="CAH2046930.1"/>
    <property type="molecule type" value="Genomic_DNA"/>
</dbReference>
<organism evidence="1 2">
    <name type="scientific">Thlaspi arvense</name>
    <name type="common">Field penny-cress</name>
    <dbReference type="NCBI Taxonomy" id="13288"/>
    <lineage>
        <taxon>Eukaryota</taxon>
        <taxon>Viridiplantae</taxon>
        <taxon>Streptophyta</taxon>
        <taxon>Embryophyta</taxon>
        <taxon>Tracheophyta</taxon>
        <taxon>Spermatophyta</taxon>
        <taxon>Magnoliopsida</taxon>
        <taxon>eudicotyledons</taxon>
        <taxon>Gunneridae</taxon>
        <taxon>Pentapetalae</taxon>
        <taxon>rosids</taxon>
        <taxon>malvids</taxon>
        <taxon>Brassicales</taxon>
        <taxon>Brassicaceae</taxon>
        <taxon>Thlaspideae</taxon>
        <taxon>Thlaspi</taxon>
    </lineage>
</organism>
<sequence length="31" mass="3782">MVLIFPDKFSSKSHTFWFFFFSCHVYYLSGL</sequence>
<reference evidence="1 2" key="1">
    <citation type="submission" date="2022-03" db="EMBL/GenBank/DDBJ databases">
        <authorList>
            <person name="Nunn A."/>
            <person name="Chopra R."/>
            <person name="Nunn A."/>
            <person name="Contreras Garrido A."/>
        </authorList>
    </citation>
    <scope>NUCLEOTIDE SEQUENCE [LARGE SCALE GENOMIC DNA]</scope>
</reference>
<protein>
    <submittedName>
        <fullName evidence="1">Uncharacterized protein</fullName>
    </submittedName>
</protein>
<name>A0AAU9RQA6_THLAR</name>
<dbReference type="Proteomes" id="UP000836841">
    <property type="component" value="Chromosome 2"/>
</dbReference>
<gene>
    <name evidence="1" type="ORF">TAV2_LOCUS7845</name>
</gene>
<evidence type="ECO:0000313" key="1">
    <source>
        <dbReference type="EMBL" id="CAH2046930.1"/>
    </source>
</evidence>
<proteinExistence type="predicted"/>